<keyword evidence="3" id="KW-1133">Transmembrane helix</keyword>
<accession>A0A1Y2HL05</accession>
<organism evidence="4 5">
    <name type="scientific">Catenaria anguillulae PL171</name>
    <dbReference type="NCBI Taxonomy" id="765915"/>
    <lineage>
        <taxon>Eukaryota</taxon>
        <taxon>Fungi</taxon>
        <taxon>Fungi incertae sedis</taxon>
        <taxon>Blastocladiomycota</taxon>
        <taxon>Blastocladiomycetes</taxon>
        <taxon>Blastocladiales</taxon>
        <taxon>Catenariaceae</taxon>
        <taxon>Catenaria</taxon>
    </lineage>
</organism>
<dbReference type="SUPFAM" id="SSF102588">
    <property type="entry name" value="LmbE-like"/>
    <property type="match status" value="1"/>
</dbReference>
<comment type="caution">
    <text evidence="4">The sequence shown here is derived from an EMBL/GenBank/DDBJ whole genome shotgun (WGS) entry which is preliminary data.</text>
</comment>
<dbReference type="OrthoDB" id="440160at2759"/>
<name>A0A1Y2HL05_9FUNG</name>
<keyword evidence="3" id="KW-0472">Membrane</keyword>
<sequence length="364" mass="40179">MDRTWLWHRHPKQSLPSTTTTVMDVPGHFESVARTAVAALSDLADLVTDNLDQLNLTSTYTTAAIFVFTLLISRYLLFRPLSSPAVPAFHGPTRAQAGGPVLLVIAHPDDECMFFAPTLLALHAQSVPVHILCLSTGNADGLGAQRVQELVRSAKVLHIPSDRVHYVDSPDLQDGMRTEWPAREVIRHVRDTVNQLGVSNIITFDDAGVSGHANHIAISRALQIDPDLAPITWHLHSVPRLAKYAMLFVRADTLRDATAPDPMKWWLLGETGARLGRGEHLDVWRVVARPAQVQRAQLAMQQHASQLVWYRKAFMRVARYFVVNELVKMSSSRSSRGAARVVTAGNVNVGGSRGARLDQGNRTV</sequence>
<dbReference type="Pfam" id="PF02585">
    <property type="entry name" value="PIG-L"/>
    <property type="match status" value="1"/>
</dbReference>
<evidence type="ECO:0000313" key="4">
    <source>
        <dbReference type="EMBL" id="ORZ35287.1"/>
    </source>
</evidence>
<dbReference type="GO" id="GO:0006506">
    <property type="term" value="P:GPI anchor biosynthetic process"/>
    <property type="evidence" value="ECO:0007669"/>
    <property type="project" value="UniProtKB-UniPathway"/>
</dbReference>
<gene>
    <name evidence="4" type="ORF">BCR44DRAFT_1434741</name>
</gene>
<dbReference type="EMBL" id="MCFL01000023">
    <property type="protein sequence ID" value="ORZ35287.1"/>
    <property type="molecule type" value="Genomic_DNA"/>
</dbReference>
<evidence type="ECO:0000256" key="3">
    <source>
        <dbReference type="SAM" id="Phobius"/>
    </source>
</evidence>
<reference evidence="4 5" key="1">
    <citation type="submission" date="2016-07" db="EMBL/GenBank/DDBJ databases">
        <title>Pervasive Adenine N6-methylation of Active Genes in Fungi.</title>
        <authorList>
            <consortium name="DOE Joint Genome Institute"/>
            <person name="Mondo S.J."/>
            <person name="Dannebaum R.O."/>
            <person name="Kuo R.C."/>
            <person name="Labutti K."/>
            <person name="Haridas S."/>
            <person name="Kuo A."/>
            <person name="Salamov A."/>
            <person name="Ahrendt S.R."/>
            <person name="Lipzen A."/>
            <person name="Sullivan W."/>
            <person name="Andreopoulos W.B."/>
            <person name="Clum A."/>
            <person name="Lindquist E."/>
            <person name="Daum C."/>
            <person name="Ramamoorthy G.K."/>
            <person name="Gryganskyi A."/>
            <person name="Culley D."/>
            <person name="Magnuson J.K."/>
            <person name="James T.Y."/>
            <person name="O'Malley M.A."/>
            <person name="Stajich J.E."/>
            <person name="Spatafora J.W."/>
            <person name="Visel A."/>
            <person name="Grigoriev I.V."/>
        </authorList>
    </citation>
    <scope>NUCLEOTIDE SEQUENCE [LARGE SCALE GENOMIC DNA]</scope>
    <source>
        <strain evidence="4 5">PL171</strain>
    </source>
</reference>
<dbReference type="InterPro" id="IPR024078">
    <property type="entry name" value="LmbE-like_dom_sf"/>
</dbReference>
<dbReference type="GO" id="GO:0005783">
    <property type="term" value="C:endoplasmic reticulum"/>
    <property type="evidence" value="ECO:0007669"/>
    <property type="project" value="TreeGrafter"/>
</dbReference>
<dbReference type="UniPathway" id="UPA00196"/>
<dbReference type="GO" id="GO:0016020">
    <property type="term" value="C:membrane"/>
    <property type="evidence" value="ECO:0007669"/>
    <property type="project" value="GOC"/>
</dbReference>
<dbReference type="InterPro" id="IPR003737">
    <property type="entry name" value="GlcNAc_PI_deacetylase-related"/>
</dbReference>
<dbReference type="Proteomes" id="UP000193411">
    <property type="component" value="Unassembled WGS sequence"/>
</dbReference>
<dbReference type="PANTHER" id="PTHR12993">
    <property type="entry name" value="N-ACETYLGLUCOSAMINYL-PHOSPHATIDYLINOSITOL DE-N-ACETYLASE-RELATED"/>
    <property type="match status" value="1"/>
</dbReference>
<protein>
    <recommendedName>
        <fullName evidence="2">N-acetylglucosaminylphosphatidylinositol deacetylase</fullName>
        <ecNumber evidence="2">3.5.1.89</ecNumber>
    </recommendedName>
</protein>
<evidence type="ECO:0000256" key="2">
    <source>
        <dbReference type="ARBA" id="ARBA00012176"/>
    </source>
</evidence>
<feature type="transmembrane region" description="Helical" evidence="3">
    <location>
        <begin position="59"/>
        <end position="77"/>
    </location>
</feature>
<dbReference type="PANTHER" id="PTHR12993:SF11">
    <property type="entry name" value="N-ACETYLGLUCOSAMINYL-PHOSPHATIDYLINOSITOL DE-N-ACETYLASE"/>
    <property type="match status" value="1"/>
</dbReference>
<keyword evidence="3" id="KW-0812">Transmembrane</keyword>
<dbReference type="GO" id="GO:0000225">
    <property type="term" value="F:N-acetylglucosaminylphosphatidylinositol deacetylase activity"/>
    <property type="evidence" value="ECO:0007669"/>
    <property type="project" value="UniProtKB-EC"/>
</dbReference>
<keyword evidence="5" id="KW-1185">Reference proteome</keyword>
<dbReference type="AlphaFoldDB" id="A0A1Y2HL05"/>
<evidence type="ECO:0000256" key="1">
    <source>
        <dbReference type="ARBA" id="ARBA00006066"/>
    </source>
</evidence>
<dbReference type="EC" id="3.5.1.89" evidence="2"/>
<dbReference type="Gene3D" id="3.40.50.10320">
    <property type="entry name" value="LmbE-like"/>
    <property type="match status" value="1"/>
</dbReference>
<evidence type="ECO:0000313" key="5">
    <source>
        <dbReference type="Proteomes" id="UP000193411"/>
    </source>
</evidence>
<dbReference type="STRING" id="765915.A0A1Y2HL05"/>
<comment type="similarity">
    <text evidence="1">Belongs to the PIGL family.</text>
</comment>
<proteinExistence type="inferred from homology"/>